<dbReference type="GO" id="GO:0004601">
    <property type="term" value="F:peroxidase activity"/>
    <property type="evidence" value="ECO:0007669"/>
    <property type="project" value="UniProtKB-KW"/>
</dbReference>
<keyword evidence="2 10" id="KW-0575">Peroxidase</keyword>
<dbReference type="GO" id="GO:0005829">
    <property type="term" value="C:cytosol"/>
    <property type="evidence" value="ECO:0007669"/>
    <property type="project" value="TreeGrafter"/>
</dbReference>
<evidence type="ECO:0000256" key="1">
    <source>
        <dbReference type="ARBA" id="ARBA00001970"/>
    </source>
</evidence>
<keyword evidence="3" id="KW-0479">Metal-binding</keyword>
<dbReference type="RefSeq" id="WP_149768471.1">
    <property type="nucleotide sequence ID" value="NZ_VDFQ02000001.1"/>
</dbReference>
<dbReference type="InterPro" id="IPR006314">
    <property type="entry name" value="Dyp_peroxidase"/>
</dbReference>
<dbReference type="AlphaFoldDB" id="A0A5Q6S4L7"/>
<proteinExistence type="inferred from homology"/>
<dbReference type="InterPro" id="IPR048328">
    <property type="entry name" value="Dyp_perox_C"/>
</dbReference>
<reference evidence="10 11" key="1">
    <citation type="submission" date="2019-09" db="EMBL/GenBank/DDBJ databases">
        <title>Mumia zhuanghuii sp. nov. isolated from the intestinal contents of plateau pika (Ochotona curzoniae) in the Qinghai-Tibet plateau of China.</title>
        <authorList>
            <person name="Tian Z."/>
        </authorList>
    </citation>
    <scope>NUCLEOTIDE SEQUENCE [LARGE SCALE GENOMIC DNA]</scope>
    <source>
        <strain evidence="11">350</strain>
    </source>
</reference>
<dbReference type="InterPro" id="IPR048327">
    <property type="entry name" value="Dyp_perox_N"/>
</dbReference>
<dbReference type="GO" id="GO:0020037">
    <property type="term" value="F:heme binding"/>
    <property type="evidence" value="ECO:0007669"/>
    <property type="project" value="InterPro"/>
</dbReference>
<gene>
    <name evidence="10" type="ORF">FE697_005405</name>
</gene>
<organism evidence="10 11">
    <name type="scientific">Mumia zhuanghuii</name>
    <dbReference type="NCBI Taxonomy" id="2585211"/>
    <lineage>
        <taxon>Bacteria</taxon>
        <taxon>Bacillati</taxon>
        <taxon>Actinomycetota</taxon>
        <taxon>Actinomycetes</taxon>
        <taxon>Propionibacteriales</taxon>
        <taxon>Nocardioidaceae</taxon>
        <taxon>Mumia</taxon>
    </lineage>
</organism>
<evidence type="ECO:0000256" key="4">
    <source>
        <dbReference type="ARBA" id="ARBA00023002"/>
    </source>
</evidence>
<evidence type="ECO:0000313" key="10">
    <source>
        <dbReference type="EMBL" id="KAA1425296.1"/>
    </source>
</evidence>
<evidence type="ECO:0000256" key="6">
    <source>
        <dbReference type="ARBA" id="ARBA00025737"/>
    </source>
</evidence>
<feature type="region of interest" description="Disordered" evidence="7">
    <location>
        <begin position="316"/>
        <end position="349"/>
    </location>
</feature>
<name>A0A5Q6S4L7_9ACTN</name>
<evidence type="ECO:0000256" key="3">
    <source>
        <dbReference type="ARBA" id="ARBA00022723"/>
    </source>
</evidence>
<sequence length="349" mass="37564">MTSVSRFPEPQAVTSPLTEYAVFLVVTIAPGHEAAQTARDVVGEVGDLVRAVGFRSLHGGLTCVVGIGSEAWDRFDAPARPEHLHPFVAIDGFAHDAPSTPGDLLFHIRASRHDLCFELERLILDALGDAVSVVDDTPGFRYFDARDLLGFVDGTENPVGDGLTDAAYVDGDGDFAGGSYVVTQRYTHDLAAWGRLSTEEQERIIGRTKADDVELADEVMPSNSHVVLNTLTDDEGNDLDIVRFNMAFGSYAAGEVGTYFIGYAKDPAITEEMLRNMFVGKPAGNYDRILDFSTATSGCLFFVPSSATLAMLDDLPPLAEATPTPPAEATPPTPDSSLRVGSLRGEYER</sequence>
<evidence type="ECO:0000259" key="9">
    <source>
        <dbReference type="Pfam" id="PF20628"/>
    </source>
</evidence>
<keyword evidence="5" id="KW-0408">Iron</keyword>
<comment type="caution">
    <text evidence="10">The sequence shown here is derived from an EMBL/GenBank/DDBJ whole genome shotgun (WGS) entry which is preliminary data.</text>
</comment>
<evidence type="ECO:0000256" key="7">
    <source>
        <dbReference type="SAM" id="MobiDB-lite"/>
    </source>
</evidence>
<dbReference type="PROSITE" id="PS51404">
    <property type="entry name" value="DYP_PEROXIDASE"/>
    <property type="match status" value="1"/>
</dbReference>
<evidence type="ECO:0000256" key="2">
    <source>
        <dbReference type="ARBA" id="ARBA00022559"/>
    </source>
</evidence>
<dbReference type="SUPFAM" id="SSF54909">
    <property type="entry name" value="Dimeric alpha+beta barrel"/>
    <property type="match status" value="1"/>
</dbReference>
<evidence type="ECO:0000313" key="11">
    <source>
        <dbReference type="Proteomes" id="UP000307768"/>
    </source>
</evidence>
<dbReference type="Pfam" id="PF04261">
    <property type="entry name" value="Dyp_perox_N"/>
    <property type="match status" value="1"/>
</dbReference>
<dbReference type="InterPro" id="IPR011008">
    <property type="entry name" value="Dimeric_a/b-barrel"/>
</dbReference>
<accession>A0A5Q6S4L7</accession>
<dbReference type="Proteomes" id="UP000307768">
    <property type="component" value="Unassembled WGS sequence"/>
</dbReference>
<feature type="domain" description="Dyp-type peroxidase C-terminal" evidence="9">
    <location>
        <begin position="144"/>
        <end position="306"/>
    </location>
</feature>
<comment type="similarity">
    <text evidence="6">Belongs to the DyP-type peroxidase family.</text>
</comment>
<dbReference type="Pfam" id="PF20628">
    <property type="entry name" value="Dyp_perox_C"/>
    <property type="match status" value="1"/>
</dbReference>
<comment type="cofactor">
    <cofactor evidence="1">
        <name>heme b</name>
        <dbReference type="ChEBI" id="CHEBI:60344"/>
    </cofactor>
</comment>
<evidence type="ECO:0000256" key="5">
    <source>
        <dbReference type="ARBA" id="ARBA00023004"/>
    </source>
</evidence>
<dbReference type="OrthoDB" id="3251355at2"/>
<dbReference type="PANTHER" id="PTHR30521">
    <property type="entry name" value="DEFERROCHELATASE/PEROXIDASE"/>
    <property type="match status" value="1"/>
</dbReference>
<dbReference type="GO" id="GO:0046872">
    <property type="term" value="F:metal ion binding"/>
    <property type="evidence" value="ECO:0007669"/>
    <property type="project" value="UniProtKB-KW"/>
</dbReference>
<dbReference type="NCBIfam" id="TIGR01413">
    <property type="entry name" value="Dyp_perox_fam"/>
    <property type="match status" value="1"/>
</dbReference>
<feature type="domain" description="Dyp-type peroxidase N-terminal" evidence="8">
    <location>
        <begin position="11"/>
        <end position="141"/>
    </location>
</feature>
<dbReference type="PANTHER" id="PTHR30521:SF0">
    <property type="entry name" value="DYP-TYPE PEROXIDASE FAMILY PROTEIN"/>
    <property type="match status" value="1"/>
</dbReference>
<evidence type="ECO:0000259" key="8">
    <source>
        <dbReference type="Pfam" id="PF04261"/>
    </source>
</evidence>
<keyword evidence="4" id="KW-0560">Oxidoreductase</keyword>
<dbReference type="EMBL" id="VDFQ02000001">
    <property type="protein sequence ID" value="KAA1425296.1"/>
    <property type="molecule type" value="Genomic_DNA"/>
</dbReference>
<protein>
    <submittedName>
        <fullName evidence="10">Dyp-type peroxidase</fullName>
    </submittedName>
</protein>
<feature type="compositionally biased region" description="Pro residues" evidence="7">
    <location>
        <begin position="323"/>
        <end position="334"/>
    </location>
</feature>